<dbReference type="PANTHER" id="PTHR33376">
    <property type="match status" value="1"/>
</dbReference>
<accession>A0ABQ4L3X5</accession>
<organism evidence="3 4">
    <name type="scientific">Siminovitchia terrae</name>
    <name type="common">Bacillus terrae</name>
    <dbReference type="NCBI Taxonomy" id="1914933"/>
    <lineage>
        <taxon>Bacteria</taxon>
        <taxon>Bacillati</taxon>
        <taxon>Bacillota</taxon>
        <taxon>Bacilli</taxon>
        <taxon>Bacillales</taxon>
        <taxon>Bacillaceae</taxon>
        <taxon>Siminovitchia</taxon>
    </lineage>
</organism>
<comment type="caution">
    <text evidence="3">The sequence shown here is derived from an EMBL/GenBank/DDBJ whole genome shotgun (WGS) entry which is preliminary data.</text>
</comment>
<dbReference type="SUPFAM" id="SSF53850">
    <property type="entry name" value="Periplasmic binding protein-like II"/>
    <property type="match status" value="1"/>
</dbReference>
<dbReference type="InterPro" id="IPR018389">
    <property type="entry name" value="DctP_fam"/>
</dbReference>
<dbReference type="PROSITE" id="PS51257">
    <property type="entry name" value="PROKAR_LIPOPROTEIN"/>
    <property type="match status" value="1"/>
</dbReference>
<dbReference type="CDD" id="cd13603">
    <property type="entry name" value="PBP2_TRAP_Siap_TeaA_like"/>
    <property type="match status" value="1"/>
</dbReference>
<keyword evidence="1 2" id="KW-0732">Signal</keyword>
<dbReference type="PANTHER" id="PTHR33376:SF4">
    <property type="entry name" value="SIALIC ACID-BINDING PERIPLASMIC PROTEIN SIAP"/>
    <property type="match status" value="1"/>
</dbReference>
<dbReference type="Gene3D" id="3.40.190.170">
    <property type="entry name" value="Bacterial extracellular solute-binding protein, family 7"/>
    <property type="match status" value="1"/>
</dbReference>
<dbReference type="Pfam" id="PF03480">
    <property type="entry name" value="DctP"/>
    <property type="match status" value="1"/>
</dbReference>
<evidence type="ECO:0000256" key="2">
    <source>
        <dbReference type="SAM" id="SignalP"/>
    </source>
</evidence>
<evidence type="ECO:0000256" key="1">
    <source>
        <dbReference type="ARBA" id="ARBA00022729"/>
    </source>
</evidence>
<name>A0ABQ4L3X5_SIMTE</name>
<reference evidence="3 4" key="1">
    <citation type="submission" date="2021-03" db="EMBL/GenBank/DDBJ databases">
        <title>Antimicrobial resistance genes in bacteria isolated from Japanese honey, and their potential for conferring macrolide and lincosamide resistance in the American foulbrood pathogen Paenibacillus larvae.</title>
        <authorList>
            <person name="Okamoto M."/>
            <person name="Kumagai M."/>
            <person name="Kanamori H."/>
            <person name="Takamatsu D."/>
        </authorList>
    </citation>
    <scope>NUCLEOTIDE SEQUENCE [LARGE SCALE GENOMIC DNA]</scope>
    <source>
        <strain evidence="3 4">J6TS1</strain>
    </source>
</reference>
<keyword evidence="4" id="KW-1185">Reference proteome</keyword>
<proteinExistence type="predicted"/>
<dbReference type="InterPro" id="IPR038404">
    <property type="entry name" value="TRAP_DctP_sf"/>
</dbReference>
<sequence>MKMKVFFILLLSFMVLISGCGKNLTANGKKEAINHPVELKLGTKMPDESVEGKAFNLFADLVKEKSNGDIVVDVYAAELLGKGKTQIDNMLMGTQDMYVEGATYFDDFDSRVQASSIPFLFRDFEHFQHYNTGELGLEIHDQMISKGVRFLNTERNFVRGPYRVLLSKKPIKSVEDLKGLKIRSFESEFYSQAYESVGANPTVVAWTETYLAMKQNLVDAVTSPISLVWSMKFTEVTPYMTIIDEYPQDIVIAISEDKFSELSKEHQDLLIEAANEAGVEAVKLLEKEVEEHLKLMKEEHGIEIFEIDREEWMEAFSDFHEQVEESGVFPKGYLEKIKMIE</sequence>
<feature type="chain" id="PRO_5045197875" evidence="2">
    <location>
        <begin position="18"/>
        <end position="341"/>
    </location>
</feature>
<evidence type="ECO:0000313" key="3">
    <source>
        <dbReference type="EMBL" id="GIN98987.1"/>
    </source>
</evidence>
<dbReference type="EMBL" id="BORJ01000019">
    <property type="protein sequence ID" value="GIN98987.1"/>
    <property type="molecule type" value="Genomic_DNA"/>
</dbReference>
<evidence type="ECO:0000313" key="4">
    <source>
        <dbReference type="Proteomes" id="UP000680670"/>
    </source>
</evidence>
<dbReference type="RefSeq" id="WP_213021562.1">
    <property type="nucleotide sequence ID" value="NZ_BORJ01000019.1"/>
</dbReference>
<dbReference type="Proteomes" id="UP000680670">
    <property type="component" value="Unassembled WGS sequence"/>
</dbReference>
<feature type="signal peptide" evidence="2">
    <location>
        <begin position="1"/>
        <end position="17"/>
    </location>
</feature>
<gene>
    <name evidence="3" type="ORF">J6TS1_48570</name>
</gene>
<dbReference type="NCBIfam" id="NF037995">
    <property type="entry name" value="TRAP_S1"/>
    <property type="match status" value="1"/>
</dbReference>
<protein>
    <submittedName>
        <fullName evidence="3">Transporter</fullName>
    </submittedName>
</protein>